<evidence type="ECO:0000313" key="3">
    <source>
        <dbReference type="Proteomes" id="UP001139293"/>
    </source>
</evidence>
<name>A0A9X1ZFC4_9GAMM</name>
<dbReference type="InterPro" id="IPR013766">
    <property type="entry name" value="Thioredoxin_domain"/>
</dbReference>
<gene>
    <name evidence="2" type="ORF">L2740_15785</name>
</gene>
<accession>A0A9X1ZFC4</accession>
<comment type="caution">
    <text evidence="2">The sequence shown here is derived from an EMBL/GenBank/DDBJ whole genome shotgun (WGS) entry which is preliminary data.</text>
</comment>
<dbReference type="PROSITE" id="PS51352">
    <property type="entry name" value="THIOREDOXIN_2"/>
    <property type="match status" value="1"/>
</dbReference>
<sequence>MLNPSSKWRGQQLALLLLGLVVIAPKSQALELLGFEHANLKSGQVSTLDHLKGKPSLMMFFEPECPWCFKQGKAFNRLLAQCDNKVNIVAMGANADRSSLKKTLWKMHLDFDGFEAGPTMMQQVGQLPATPITLLLDEQGNLVSYLRGYVKDAQLQELLPKVLGVNCLVDVS</sequence>
<dbReference type="Proteomes" id="UP001139293">
    <property type="component" value="Unassembled WGS sequence"/>
</dbReference>
<dbReference type="InterPro" id="IPR036249">
    <property type="entry name" value="Thioredoxin-like_sf"/>
</dbReference>
<feature type="domain" description="Thioredoxin" evidence="1">
    <location>
        <begin position="21"/>
        <end position="164"/>
    </location>
</feature>
<dbReference type="SUPFAM" id="SSF52833">
    <property type="entry name" value="Thioredoxin-like"/>
    <property type="match status" value="1"/>
</dbReference>
<protein>
    <submittedName>
        <fullName evidence="2">Redoxin domain-containing protein</fullName>
    </submittedName>
</protein>
<dbReference type="RefSeq" id="WP_248951076.1">
    <property type="nucleotide sequence ID" value="NZ_JAKILB010000010.1"/>
</dbReference>
<reference evidence="2" key="1">
    <citation type="submission" date="2022-01" db="EMBL/GenBank/DDBJ databases">
        <title>Whole genome-based taxonomy of the Shewanellaceae.</title>
        <authorList>
            <person name="Martin-Rodriguez A.J."/>
        </authorList>
    </citation>
    <scope>NUCLEOTIDE SEQUENCE</scope>
    <source>
        <strain evidence="2">KCTC 23973</strain>
    </source>
</reference>
<dbReference type="AlphaFoldDB" id="A0A9X1ZFC4"/>
<organism evidence="2 3">
    <name type="scientific">Shewanella pneumatophori</name>
    <dbReference type="NCBI Taxonomy" id="314092"/>
    <lineage>
        <taxon>Bacteria</taxon>
        <taxon>Pseudomonadati</taxon>
        <taxon>Pseudomonadota</taxon>
        <taxon>Gammaproteobacteria</taxon>
        <taxon>Alteromonadales</taxon>
        <taxon>Shewanellaceae</taxon>
        <taxon>Shewanella</taxon>
    </lineage>
</organism>
<evidence type="ECO:0000259" key="1">
    <source>
        <dbReference type="PROSITE" id="PS51352"/>
    </source>
</evidence>
<dbReference type="EMBL" id="JAKILB010000010">
    <property type="protein sequence ID" value="MCL1140007.1"/>
    <property type="molecule type" value="Genomic_DNA"/>
</dbReference>
<dbReference type="Gene3D" id="3.40.30.10">
    <property type="entry name" value="Glutaredoxin"/>
    <property type="match status" value="1"/>
</dbReference>
<keyword evidence="3" id="KW-1185">Reference proteome</keyword>
<evidence type="ECO:0000313" key="2">
    <source>
        <dbReference type="EMBL" id="MCL1140007.1"/>
    </source>
</evidence>
<proteinExistence type="predicted"/>